<gene>
    <name evidence="13" type="primary">Dmbt1_3</name>
    <name evidence="13" type="ORF">CORCRI_R06289</name>
</gene>
<dbReference type="SUPFAM" id="SSF56487">
    <property type="entry name" value="SRCR-like"/>
    <property type="match status" value="2"/>
</dbReference>
<dbReference type="GO" id="GO:0005615">
    <property type="term" value="C:extracellular space"/>
    <property type="evidence" value="ECO:0007669"/>
    <property type="project" value="TreeGrafter"/>
</dbReference>
<name>A0A851M779_CORCR</name>
<feature type="disulfide bond" evidence="11">
    <location>
        <begin position="31"/>
        <end position="92"/>
    </location>
</feature>
<comment type="caution">
    <text evidence="11">Lacks conserved residue(s) required for the propagation of feature annotation.</text>
</comment>
<evidence type="ECO:0000256" key="8">
    <source>
        <dbReference type="ARBA" id="ARBA00023136"/>
    </source>
</evidence>
<feature type="non-terminal residue" evidence="13">
    <location>
        <position position="166"/>
    </location>
</feature>
<comment type="subcellular location">
    <subcellularLocation>
        <location evidence="1">Membrane</location>
        <topology evidence="1">Single-pass membrane protein</topology>
    </subcellularLocation>
    <subcellularLocation>
        <location evidence="2">Secreted</location>
    </subcellularLocation>
</comment>
<dbReference type="InterPro" id="IPR001190">
    <property type="entry name" value="SRCR"/>
</dbReference>
<reference evidence="13" key="1">
    <citation type="submission" date="2019-09" db="EMBL/GenBank/DDBJ databases">
        <title>Bird 10,000 Genomes (B10K) Project - Family phase.</title>
        <authorList>
            <person name="Zhang G."/>
        </authorList>
    </citation>
    <scope>NUCLEOTIDE SEQUENCE</scope>
    <source>
        <strain evidence="13">B10K-CU-031-40</strain>
    </source>
</reference>
<dbReference type="Gene3D" id="3.10.250.10">
    <property type="entry name" value="SRCR-like domain"/>
    <property type="match status" value="2"/>
</dbReference>
<evidence type="ECO:0000313" key="14">
    <source>
        <dbReference type="Proteomes" id="UP000621168"/>
    </source>
</evidence>
<dbReference type="SMART" id="SM00202">
    <property type="entry name" value="SR"/>
    <property type="match status" value="2"/>
</dbReference>
<evidence type="ECO:0000256" key="6">
    <source>
        <dbReference type="ARBA" id="ARBA00022737"/>
    </source>
</evidence>
<dbReference type="FunFam" id="3.10.250.10:FF:000002">
    <property type="entry name" value="Scavenger receptor cysteine-rich type 1 protein M130"/>
    <property type="match status" value="1"/>
</dbReference>
<evidence type="ECO:0000256" key="2">
    <source>
        <dbReference type="ARBA" id="ARBA00004613"/>
    </source>
</evidence>
<feature type="non-terminal residue" evidence="13">
    <location>
        <position position="1"/>
    </location>
</feature>
<keyword evidence="9 11" id="KW-1015">Disulfide bond</keyword>
<keyword evidence="10" id="KW-0325">Glycoprotein</keyword>
<dbReference type="Proteomes" id="UP000621168">
    <property type="component" value="Unassembled WGS sequence"/>
</dbReference>
<keyword evidence="3" id="KW-0964">Secreted</keyword>
<organism evidence="13 14">
    <name type="scientific">Corythaeola cristata</name>
    <name type="common">Great blue turaco</name>
    <dbReference type="NCBI Taxonomy" id="103954"/>
    <lineage>
        <taxon>Eukaryota</taxon>
        <taxon>Metazoa</taxon>
        <taxon>Chordata</taxon>
        <taxon>Craniata</taxon>
        <taxon>Vertebrata</taxon>
        <taxon>Euteleostomi</taxon>
        <taxon>Archelosauria</taxon>
        <taxon>Archosauria</taxon>
        <taxon>Dinosauria</taxon>
        <taxon>Saurischia</taxon>
        <taxon>Theropoda</taxon>
        <taxon>Coelurosauria</taxon>
        <taxon>Aves</taxon>
        <taxon>Neognathae</taxon>
        <taxon>Neoaves</taxon>
        <taxon>Otidimorphae</taxon>
        <taxon>Musophagiformes</taxon>
        <taxon>Musophagidae</taxon>
        <taxon>Corythaeola</taxon>
    </lineage>
</organism>
<proteinExistence type="predicted"/>
<evidence type="ECO:0000259" key="12">
    <source>
        <dbReference type="PROSITE" id="PS50287"/>
    </source>
</evidence>
<feature type="domain" description="SRCR" evidence="12">
    <location>
        <begin position="122"/>
        <end position="166"/>
    </location>
</feature>
<protein>
    <submittedName>
        <fullName evidence="13">DMBT1 protein</fullName>
    </submittedName>
</protein>
<evidence type="ECO:0000256" key="1">
    <source>
        <dbReference type="ARBA" id="ARBA00004167"/>
    </source>
</evidence>
<dbReference type="PANTHER" id="PTHR48071">
    <property type="entry name" value="SRCR DOMAIN-CONTAINING PROTEIN"/>
    <property type="match status" value="1"/>
</dbReference>
<evidence type="ECO:0000256" key="4">
    <source>
        <dbReference type="ARBA" id="ARBA00022692"/>
    </source>
</evidence>
<dbReference type="AlphaFoldDB" id="A0A851M779"/>
<evidence type="ECO:0000256" key="10">
    <source>
        <dbReference type="ARBA" id="ARBA00023180"/>
    </source>
</evidence>
<dbReference type="EMBL" id="WBMX01021206">
    <property type="protein sequence ID" value="NXC22812.1"/>
    <property type="molecule type" value="Genomic_DNA"/>
</dbReference>
<dbReference type="Pfam" id="PF00530">
    <property type="entry name" value="SRCR"/>
    <property type="match status" value="2"/>
</dbReference>
<dbReference type="GO" id="GO:0005886">
    <property type="term" value="C:plasma membrane"/>
    <property type="evidence" value="ECO:0007669"/>
    <property type="project" value="TreeGrafter"/>
</dbReference>
<accession>A0A851M779</accession>
<dbReference type="PROSITE" id="PS50287">
    <property type="entry name" value="SRCR_2"/>
    <property type="match status" value="2"/>
</dbReference>
<dbReference type="PANTHER" id="PTHR48071:SF15">
    <property type="entry name" value="SRCR DOMAIN-CONTAINING PROTEIN"/>
    <property type="match status" value="1"/>
</dbReference>
<dbReference type="FunFam" id="3.10.250.10:FF:000016">
    <property type="entry name" value="Scavenger receptor cysteine-rich protein type 12"/>
    <property type="match status" value="1"/>
</dbReference>
<evidence type="ECO:0000256" key="9">
    <source>
        <dbReference type="ARBA" id="ARBA00023157"/>
    </source>
</evidence>
<dbReference type="PROSITE" id="PS00420">
    <property type="entry name" value="SRCR_1"/>
    <property type="match status" value="1"/>
</dbReference>
<dbReference type="PRINTS" id="PR00258">
    <property type="entry name" value="SPERACTRCPTR"/>
</dbReference>
<keyword evidence="6" id="KW-0677">Repeat</keyword>
<sequence length="166" mass="17746">SCSGRVEVFHDQRWGGICTDGWDLAEAHVVCRQLGCGAARSAVGSTQLGTGDGLIWVDAVECTGMERALLECKVKFWGAESCKSKGHAGVTCSAAAGRYFWPGFIVLQFCFSDLEPGSSEALRLVNGPHRCAGRVEVFHNQQWGTVCDDGWDLSDAAVVCQQLGCG</sequence>
<evidence type="ECO:0000256" key="5">
    <source>
        <dbReference type="ARBA" id="ARBA00022729"/>
    </source>
</evidence>
<keyword evidence="7" id="KW-1133">Transmembrane helix</keyword>
<feature type="disulfide bond" evidence="11">
    <location>
        <begin position="62"/>
        <end position="72"/>
    </location>
</feature>
<keyword evidence="4" id="KW-0812">Transmembrane</keyword>
<dbReference type="InterPro" id="IPR036772">
    <property type="entry name" value="SRCR-like_dom_sf"/>
</dbReference>
<evidence type="ECO:0000313" key="13">
    <source>
        <dbReference type="EMBL" id="NXC22812.1"/>
    </source>
</evidence>
<dbReference type="OrthoDB" id="536948at2759"/>
<dbReference type="GO" id="GO:0031638">
    <property type="term" value="P:zymogen activation"/>
    <property type="evidence" value="ECO:0007669"/>
    <property type="project" value="TreeGrafter"/>
</dbReference>
<keyword evidence="14" id="KW-1185">Reference proteome</keyword>
<feature type="disulfide bond" evidence="11">
    <location>
        <begin position="18"/>
        <end position="82"/>
    </location>
</feature>
<evidence type="ECO:0000256" key="7">
    <source>
        <dbReference type="ARBA" id="ARBA00022989"/>
    </source>
</evidence>
<dbReference type="GO" id="GO:0004252">
    <property type="term" value="F:serine-type endopeptidase activity"/>
    <property type="evidence" value="ECO:0007669"/>
    <property type="project" value="TreeGrafter"/>
</dbReference>
<evidence type="ECO:0000256" key="3">
    <source>
        <dbReference type="ARBA" id="ARBA00022525"/>
    </source>
</evidence>
<feature type="domain" description="SRCR" evidence="12">
    <location>
        <begin position="1"/>
        <end position="93"/>
    </location>
</feature>
<keyword evidence="8" id="KW-0472">Membrane</keyword>
<keyword evidence="5" id="KW-0732">Signal</keyword>
<comment type="caution">
    <text evidence="13">The sequence shown here is derived from an EMBL/GenBank/DDBJ whole genome shotgun (WGS) entry which is preliminary data.</text>
</comment>
<evidence type="ECO:0000256" key="11">
    <source>
        <dbReference type="PROSITE-ProRule" id="PRU00196"/>
    </source>
</evidence>